<dbReference type="KEGG" id="rsz:108825086"/>
<organism evidence="1 2">
    <name type="scientific">Raphanus sativus</name>
    <name type="common">Radish</name>
    <name type="synonym">Raphanus raphanistrum var. sativus</name>
    <dbReference type="NCBI Taxonomy" id="3726"/>
    <lineage>
        <taxon>Eukaryota</taxon>
        <taxon>Viridiplantae</taxon>
        <taxon>Streptophyta</taxon>
        <taxon>Embryophyta</taxon>
        <taxon>Tracheophyta</taxon>
        <taxon>Spermatophyta</taxon>
        <taxon>Magnoliopsida</taxon>
        <taxon>eudicotyledons</taxon>
        <taxon>Gunneridae</taxon>
        <taxon>Pentapetalae</taxon>
        <taxon>rosids</taxon>
        <taxon>malvids</taxon>
        <taxon>Brassicales</taxon>
        <taxon>Brassicaceae</taxon>
        <taxon>Brassiceae</taxon>
        <taxon>Raphanus</taxon>
    </lineage>
</organism>
<dbReference type="GeneID" id="108825086"/>
<reference evidence="2" key="2">
    <citation type="submission" date="2025-08" db="UniProtKB">
        <authorList>
            <consortium name="RefSeq"/>
        </authorList>
    </citation>
    <scope>IDENTIFICATION</scope>
    <source>
        <tissue evidence="2">Leaf</tissue>
    </source>
</reference>
<evidence type="ECO:0000313" key="1">
    <source>
        <dbReference type="Proteomes" id="UP000504610"/>
    </source>
</evidence>
<dbReference type="AlphaFoldDB" id="A0A6J0L192"/>
<reference evidence="1" key="1">
    <citation type="journal article" date="2019" name="Database">
        <title>The radish genome database (RadishGD): an integrated information resource for radish genomics.</title>
        <authorList>
            <person name="Yu H.J."/>
            <person name="Baek S."/>
            <person name="Lee Y.J."/>
            <person name="Cho A."/>
            <person name="Mun J.H."/>
        </authorList>
    </citation>
    <scope>NUCLEOTIDE SEQUENCE [LARGE SCALE GENOMIC DNA]</scope>
    <source>
        <strain evidence="1">cv. WK10039</strain>
    </source>
</reference>
<dbReference type="Proteomes" id="UP000504610">
    <property type="component" value="Chromosome 9"/>
</dbReference>
<name>A0A6J0L192_RAPSA</name>
<sequence length="210" mass="23843">MPWRMWLVGTALALHFKGTIWIFMLCSEAMLAIQCWSLLTSSLKKLEFPPWLTVHWRTMSMILLRNPSSMSLQKLLPLPQLLLVPSCLRCLTAVVAWWISSNVITRLSKTRFRLALRDMTFPFNLMISTDHWWNTLDPVEYVKVPRHPLTNAINHRCTVVTLRGEGAAEKALALNGTNVGGLGGWRVTVKLLPPTMKELLSGKSPRQLAL</sequence>
<keyword evidence="1" id="KW-1185">Reference proteome</keyword>
<protein>
    <submittedName>
        <fullName evidence="2">Uncharacterized protein LOC108825086</fullName>
    </submittedName>
</protein>
<evidence type="ECO:0000313" key="2">
    <source>
        <dbReference type="RefSeq" id="XP_018453930.2"/>
    </source>
</evidence>
<gene>
    <name evidence="2" type="primary">LOC108825086</name>
</gene>
<proteinExistence type="predicted"/>
<accession>A0A6J0L192</accession>
<dbReference type="RefSeq" id="XP_018453930.2">
    <property type="nucleotide sequence ID" value="XM_018598428.2"/>
</dbReference>